<evidence type="ECO:0000313" key="4">
    <source>
        <dbReference type="Proteomes" id="UP000242715"/>
    </source>
</evidence>
<dbReference type="AlphaFoldDB" id="A0A2Z6MH69"/>
<proteinExistence type="predicted"/>
<evidence type="ECO:0000313" key="3">
    <source>
        <dbReference type="EMBL" id="GAU29183.1"/>
    </source>
</evidence>
<dbReference type="InterPro" id="IPR044974">
    <property type="entry name" value="Disease_R_plants"/>
</dbReference>
<dbReference type="InterPro" id="IPR027417">
    <property type="entry name" value="P-loop_NTPase"/>
</dbReference>
<dbReference type="GO" id="GO:0007165">
    <property type="term" value="P:signal transduction"/>
    <property type="evidence" value="ECO:0007669"/>
    <property type="project" value="InterPro"/>
</dbReference>
<dbReference type="Pfam" id="PF01582">
    <property type="entry name" value="TIR"/>
    <property type="match status" value="1"/>
</dbReference>
<dbReference type="Gene3D" id="3.40.50.300">
    <property type="entry name" value="P-loop containing nucleotide triphosphate hydrolases"/>
    <property type="match status" value="1"/>
</dbReference>
<protein>
    <recommendedName>
        <fullName evidence="2">TIR domain-containing protein</fullName>
    </recommendedName>
</protein>
<organism evidence="3 4">
    <name type="scientific">Trifolium subterraneum</name>
    <name type="common">Subterranean clover</name>
    <dbReference type="NCBI Taxonomy" id="3900"/>
    <lineage>
        <taxon>Eukaryota</taxon>
        <taxon>Viridiplantae</taxon>
        <taxon>Streptophyta</taxon>
        <taxon>Embryophyta</taxon>
        <taxon>Tracheophyta</taxon>
        <taxon>Spermatophyta</taxon>
        <taxon>Magnoliopsida</taxon>
        <taxon>eudicotyledons</taxon>
        <taxon>Gunneridae</taxon>
        <taxon>Pentapetalae</taxon>
        <taxon>rosids</taxon>
        <taxon>fabids</taxon>
        <taxon>Fabales</taxon>
        <taxon>Fabaceae</taxon>
        <taxon>Papilionoideae</taxon>
        <taxon>50 kb inversion clade</taxon>
        <taxon>NPAAA clade</taxon>
        <taxon>Hologalegina</taxon>
        <taxon>IRL clade</taxon>
        <taxon>Trifolieae</taxon>
        <taxon>Trifolium</taxon>
    </lineage>
</organism>
<dbReference type="SMART" id="SM00255">
    <property type="entry name" value="TIR"/>
    <property type="match status" value="1"/>
</dbReference>
<dbReference type="SUPFAM" id="SSF52200">
    <property type="entry name" value="Toll/Interleukin receptor TIR domain"/>
    <property type="match status" value="1"/>
</dbReference>
<dbReference type="GO" id="GO:0043531">
    <property type="term" value="F:ADP binding"/>
    <property type="evidence" value="ECO:0007669"/>
    <property type="project" value="InterPro"/>
</dbReference>
<reference evidence="4" key="1">
    <citation type="journal article" date="2017" name="Front. Plant Sci.">
        <title>Climate Clever Clovers: New Paradigm to Reduce the Environmental Footprint of Ruminants by Breeding Low Methanogenic Forages Utilizing Haplotype Variation.</title>
        <authorList>
            <person name="Kaur P."/>
            <person name="Appels R."/>
            <person name="Bayer P.E."/>
            <person name="Keeble-Gagnere G."/>
            <person name="Wang J."/>
            <person name="Hirakawa H."/>
            <person name="Shirasawa K."/>
            <person name="Vercoe P."/>
            <person name="Stefanova K."/>
            <person name="Durmic Z."/>
            <person name="Nichols P."/>
            <person name="Revell C."/>
            <person name="Isobe S.N."/>
            <person name="Edwards D."/>
            <person name="Erskine W."/>
        </authorList>
    </citation>
    <scope>NUCLEOTIDE SEQUENCE [LARGE SCALE GENOMIC DNA]</scope>
    <source>
        <strain evidence="4">cv. Daliak</strain>
    </source>
</reference>
<dbReference type="SUPFAM" id="SSF52540">
    <property type="entry name" value="P-loop containing nucleoside triphosphate hydrolases"/>
    <property type="match status" value="1"/>
</dbReference>
<dbReference type="Gene3D" id="3.40.50.10140">
    <property type="entry name" value="Toll/interleukin-1 receptor homology (TIR) domain"/>
    <property type="match status" value="1"/>
</dbReference>
<dbReference type="InterPro" id="IPR000157">
    <property type="entry name" value="TIR_dom"/>
</dbReference>
<gene>
    <name evidence="3" type="ORF">TSUD_276020</name>
</gene>
<evidence type="ECO:0000259" key="2">
    <source>
        <dbReference type="PROSITE" id="PS50104"/>
    </source>
</evidence>
<accession>A0A2Z6MH69</accession>
<dbReference type="EMBL" id="DF973389">
    <property type="protein sequence ID" value="GAU29183.1"/>
    <property type="molecule type" value="Genomic_DNA"/>
</dbReference>
<dbReference type="OrthoDB" id="1432366at2759"/>
<evidence type="ECO:0000256" key="1">
    <source>
        <dbReference type="ARBA" id="ARBA00023027"/>
    </source>
</evidence>
<dbReference type="Gene3D" id="3.80.10.10">
    <property type="entry name" value="Ribonuclease Inhibitor"/>
    <property type="match status" value="2"/>
</dbReference>
<dbReference type="Pfam" id="PF00931">
    <property type="entry name" value="NB-ARC"/>
    <property type="match status" value="1"/>
</dbReference>
<feature type="domain" description="TIR" evidence="2">
    <location>
        <begin position="1"/>
        <end position="194"/>
    </location>
</feature>
<dbReference type="PROSITE" id="PS50104">
    <property type="entry name" value="TIR"/>
    <property type="match status" value="1"/>
</dbReference>
<dbReference type="FunFam" id="3.40.50.10140:FF:000007">
    <property type="entry name" value="Disease resistance protein (TIR-NBS-LRR class)"/>
    <property type="match status" value="1"/>
</dbReference>
<keyword evidence="1" id="KW-0520">NAD</keyword>
<dbReference type="SUPFAM" id="SSF52058">
    <property type="entry name" value="L domain-like"/>
    <property type="match status" value="1"/>
</dbReference>
<dbReference type="PANTHER" id="PTHR11017:SF271">
    <property type="entry name" value="DISEASE RESISTANCE PROTEIN (TIR-NBS-LRR CLASS) FAMILY"/>
    <property type="match status" value="1"/>
</dbReference>
<dbReference type="InterPro" id="IPR032675">
    <property type="entry name" value="LRR_dom_sf"/>
</dbReference>
<dbReference type="GO" id="GO:0006952">
    <property type="term" value="P:defense response"/>
    <property type="evidence" value="ECO:0007669"/>
    <property type="project" value="InterPro"/>
</dbReference>
<dbReference type="Proteomes" id="UP000242715">
    <property type="component" value="Unassembled WGS sequence"/>
</dbReference>
<name>A0A2Z6MH69_TRISU</name>
<dbReference type="InterPro" id="IPR002182">
    <property type="entry name" value="NB-ARC"/>
</dbReference>
<keyword evidence="4" id="KW-1185">Reference proteome</keyword>
<dbReference type="PRINTS" id="PR00364">
    <property type="entry name" value="DISEASERSIST"/>
</dbReference>
<sequence>MEGSNKDPSWEDTRASFTSHLHASLQNDGINVFMDNHSLQRGNSISTSLLQAIENSQIAVIVFSVNYADSRWCLDELVKIMECHRTRGQIVLPVFYDVDPSEVRHQTGEFGKAFQSLMNRLSNKKGIHHRVGKAVRYLLNSLSIYKEESPDPVLRWSWRAALREAAALAGFVVLNARNESEAMKDIVEKVTQLLDKTDLFVANNPVGVETRVQDMIQLLDIQHSNDVLLLGMWGMGGIGKTTIAKAIYNKIGRNFGARSFLANIREVWDKNDGQVSLQQQLLFDICKETTTKIQSIEAGKITLKDRLCGKRILLILDDGTKVVEALALMLPRANAKCFSTKAFKKMTRLRLLQLAGVQLDGDFEYLSRNLRWLSWNGFPLTCIPTSFYLGNLVSLELENSNIKILWKENQRLENLKILKLSHSHYLTQTPNFSNLPNLEQLVLSDCPILSEIEKLDEDLEQMESLTTLIANNTAITRVPFSIVRSKSIAYISLCGYEGFSRDVFPSIILSWMSPTNNLPSQFQTAPIMSSLVPLDVPHSSSHEISSISKYLPSLRSLWVECSSELQLSHDAAVILDALYASNNKEFESAASTSKVSGNSLKSIFIQLGMNCQVANILKERIVQNMTVDGYGGVLLPSDIYPYWLTFNCKGSSVLFEVPQLEGRNLKTIMCIVYSSTLENIGSDGLKNVMVKNYTKATIQLYKYEALVSFEEEEGYRLVSSIEPGNKMEVVVVFEKNFIVKKTTIYLIYDEPIGKTMEQSDAPLDKNVIFCSEGEDECVLVD</sequence>
<dbReference type="PANTHER" id="PTHR11017">
    <property type="entry name" value="LEUCINE-RICH REPEAT-CONTAINING PROTEIN"/>
    <property type="match status" value="1"/>
</dbReference>
<dbReference type="InterPro" id="IPR035897">
    <property type="entry name" value="Toll_tir_struct_dom_sf"/>
</dbReference>